<dbReference type="InterPro" id="IPR050300">
    <property type="entry name" value="GDXG_lipolytic_enzyme"/>
</dbReference>
<dbReference type="GO" id="GO:0016787">
    <property type="term" value="F:hydrolase activity"/>
    <property type="evidence" value="ECO:0007669"/>
    <property type="project" value="UniProtKB-KW"/>
</dbReference>
<dbReference type="AlphaFoldDB" id="A0A127MTV7"/>
<evidence type="ECO:0000256" key="2">
    <source>
        <dbReference type="ARBA" id="ARBA00022801"/>
    </source>
</evidence>
<dbReference type="KEGG" id="pcq:PcP3B5_31220"/>
<dbReference type="InterPro" id="IPR029058">
    <property type="entry name" value="AB_hydrolase_fold"/>
</dbReference>
<evidence type="ECO:0000256" key="1">
    <source>
        <dbReference type="ARBA" id="ARBA00010515"/>
    </source>
</evidence>
<dbReference type="EMBL" id="CP015878">
    <property type="protein sequence ID" value="ANI15358.1"/>
    <property type="molecule type" value="Genomic_DNA"/>
</dbReference>
<dbReference type="STRING" id="53408.A9C11_15845"/>
<gene>
    <name evidence="3" type="ORF">A9C11_15845</name>
</gene>
<proteinExistence type="inferred from homology"/>
<reference evidence="3 4" key="1">
    <citation type="submission" date="2016-05" db="EMBL/GenBank/DDBJ databases">
        <title>Genome Sequence of Pseudomonas citronellolis Strain SJTE-3, an Estrogens and Persistent Organic Pollutants degradation strain.</title>
        <authorList>
            <person name="Liang R."/>
        </authorList>
    </citation>
    <scope>NUCLEOTIDE SEQUENCE [LARGE SCALE GENOMIC DNA]</scope>
    <source>
        <strain evidence="3 4">SJTE-3</strain>
    </source>
</reference>
<dbReference type="Pfam" id="PF07859">
    <property type="entry name" value="Abhydrolase_3"/>
    <property type="match status" value="1"/>
</dbReference>
<protein>
    <submittedName>
        <fullName evidence="3">Lipase</fullName>
    </submittedName>
</protein>
<dbReference type="PANTHER" id="PTHR48081:SF8">
    <property type="entry name" value="ALPHA_BETA HYDROLASE FOLD-3 DOMAIN-CONTAINING PROTEIN-RELATED"/>
    <property type="match status" value="1"/>
</dbReference>
<accession>A0A127MTV7</accession>
<name>A0A127MTV7_9PSED</name>
<dbReference type="Proteomes" id="UP000077748">
    <property type="component" value="Chromosome"/>
</dbReference>
<dbReference type="PROSITE" id="PS01173">
    <property type="entry name" value="LIPASE_GDXG_HIS"/>
    <property type="match status" value="1"/>
</dbReference>
<evidence type="ECO:0000313" key="3">
    <source>
        <dbReference type="EMBL" id="ANI15358.1"/>
    </source>
</evidence>
<dbReference type="GeneID" id="72996202"/>
<dbReference type="InterPro" id="IPR013094">
    <property type="entry name" value="AB_hydrolase_3"/>
</dbReference>
<dbReference type="SUPFAM" id="SSF53474">
    <property type="entry name" value="alpha/beta-Hydrolases"/>
    <property type="match status" value="1"/>
</dbReference>
<keyword evidence="2" id="KW-0378">Hydrolase</keyword>
<sequence length="320" mass="34829">MSLHPDLEAFLELVELGRLSGKSQAFQDLGAERARRDFEAASLSLDSPVAAGLEVERLNYPSRDGQELAARLYRRSGAPRPAPVLLYLHGGGYVVGSLDSHDALCRRLALASRCAVLAVDYRLAPAWRFPTALEDVADALVWLREQGATLGLDPARVAFGGDSVGASLALVLALQAAAAPETAALRPRALLLAYPVADASRQRPSHQRYASGYLLESATLEWFYDSYARNPQDRLDWRFSPLLAPSLDGLPPVHLALAGHDPLYDEGLALAERLREAGNDLTLDLRPDLTHDFMRMHGLVGEVAAIHASQAAWLDRWLVG</sequence>
<dbReference type="PANTHER" id="PTHR48081">
    <property type="entry name" value="AB HYDROLASE SUPERFAMILY PROTEIN C4A8.06C"/>
    <property type="match status" value="1"/>
</dbReference>
<comment type="similarity">
    <text evidence="1">Belongs to the 'GDXG' lipolytic enzyme family.</text>
</comment>
<dbReference type="RefSeq" id="WP_043272771.1">
    <property type="nucleotide sequence ID" value="NZ_CP014158.1"/>
</dbReference>
<organism evidence="3 4">
    <name type="scientific">Pseudomonas citronellolis</name>
    <dbReference type="NCBI Taxonomy" id="53408"/>
    <lineage>
        <taxon>Bacteria</taxon>
        <taxon>Pseudomonadati</taxon>
        <taxon>Pseudomonadota</taxon>
        <taxon>Gammaproteobacteria</taxon>
        <taxon>Pseudomonadales</taxon>
        <taxon>Pseudomonadaceae</taxon>
        <taxon>Pseudomonas</taxon>
    </lineage>
</organism>
<dbReference type="InterPro" id="IPR002168">
    <property type="entry name" value="Lipase_GDXG_HIS_AS"/>
</dbReference>
<dbReference type="Gene3D" id="3.40.50.1820">
    <property type="entry name" value="alpha/beta hydrolase"/>
    <property type="match status" value="1"/>
</dbReference>
<evidence type="ECO:0000313" key="4">
    <source>
        <dbReference type="Proteomes" id="UP000077748"/>
    </source>
</evidence>